<keyword evidence="2" id="KW-1185">Reference proteome</keyword>
<evidence type="ECO:0000313" key="1">
    <source>
        <dbReference type="EMBL" id="PVX61365.1"/>
    </source>
</evidence>
<comment type="caution">
    <text evidence="1">The sequence shown here is derived from an EMBL/GenBank/DDBJ whole genome shotgun (WGS) entry which is preliminary data.</text>
</comment>
<evidence type="ECO:0000313" key="2">
    <source>
        <dbReference type="Proteomes" id="UP000245712"/>
    </source>
</evidence>
<name>A0ABX5KB24_9BURK</name>
<protein>
    <submittedName>
        <fullName evidence="1">Uncharacterized protein</fullName>
    </submittedName>
</protein>
<dbReference type="Proteomes" id="UP000245712">
    <property type="component" value="Unassembled WGS sequence"/>
</dbReference>
<gene>
    <name evidence="1" type="ORF">C7402_14014</name>
</gene>
<sequence>MTNVVRELSDLIHGDSVLRMNLSRAIDEAQQAGFELG</sequence>
<dbReference type="EMBL" id="QEOB01000040">
    <property type="protein sequence ID" value="PVX61365.1"/>
    <property type="molecule type" value="Genomic_DNA"/>
</dbReference>
<reference evidence="1 2" key="1">
    <citation type="submission" date="2018-05" db="EMBL/GenBank/DDBJ databases">
        <title>Genomic Encyclopedia of Type Strains, Phase IV (KMG-V): Genome sequencing to study the core and pangenomes of soil and plant-associated prokaryotes.</title>
        <authorList>
            <person name="Whitman W."/>
        </authorList>
    </citation>
    <scope>NUCLEOTIDE SEQUENCE [LARGE SCALE GENOMIC DNA]</scope>
    <source>
        <strain evidence="1 2">SCZa-39</strain>
    </source>
</reference>
<proteinExistence type="predicted"/>
<accession>A0ABX5KB24</accession>
<organism evidence="1 2">
    <name type="scientific">Paraburkholderia unamae</name>
    <dbReference type="NCBI Taxonomy" id="219649"/>
    <lineage>
        <taxon>Bacteria</taxon>
        <taxon>Pseudomonadati</taxon>
        <taxon>Pseudomonadota</taxon>
        <taxon>Betaproteobacteria</taxon>
        <taxon>Burkholderiales</taxon>
        <taxon>Burkholderiaceae</taxon>
        <taxon>Paraburkholderia</taxon>
    </lineage>
</organism>